<name>A0ABT9ZI57_9BACI</name>
<accession>A0ABT9ZI57</accession>
<gene>
    <name evidence="3" type="ORF">J2S19_002784</name>
</gene>
<dbReference type="Pfam" id="PF08977">
    <property type="entry name" value="BOFC_N"/>
    <property type="match status" value="1"/>
</dbReference>
<organism evidence="3 4">
    <name type="scientific">Metabacillus malikii</name>
    <dbReference type="NCBI Taxonomy" id="1504265"/>
    <lineage>
        <taxon>Bacteria</taxon>
        <taxon>Bacillati</taxon>
        <taxon>Bacillota</taxon>
        <taxon>Bacilli</taxon>
        <taxon>Bacillales</taxon>
        <taxon>Bacillaceae</taxon>
        <taxon>Metabacillus</taxon>
    </lineage>
</organism>
<dbReference type="InterPro" id="IPR038117">
    <property type="entry name" value="BofC_C_sf"/>
</dbReference>
<dbReference type="Pfam" id="PF08955">
    <property type="entry name" value="BofC_C"/>
    <property type="match status" value="1"/>
</dbReference>
<evidence type="ECO:0000259" key="2">
    <source>
        <dbReference type="Pfam" id="PF08977"/>
    </source>
</evidence>
<dbReference type="InterPro" id="IPR015071">
    <property type="entry name" value="BOFC_N"/>
</dbReference>
<sequence>MSRFHRRHILTIISIAFLIGILQLFTQMDHAAATSEKINSSHSVKVILQQTYLDGEQSEEVLMEPNESETKLLTKYKEWALISKSNEKYVFRRHIDDISPLLKTNGYFGLTGDGTLSTFNGKPETNEVIQSFFQIDIKKLESRMHHQLKKGIRIHSKDQYLEVLKNYELYSKAIKQ</sequence>
<evidence type="ECO:0000313" key="3">
    <source>
        <dbReference type="EMBL" id="MDQ0231501.1"/>
    </source>
</evidence>
<dbReference type="Gene3D" id="3.30.70.1740">
    <property type="entry name" value="Bypass-of-forespore C, C-terminal domain"/>
    <property type="match status" value="1"/>
</dbReference>
<evidence type="ECO:0000313" key="4">
    <source>
        <dbReference type="Proteomes" id="UP001234495"/>
    </source>
</evidence>
<dbReference type="Gene3D" id="3.10.20.420">
    <property type="entry name" value="Bypass-of-forespore C, N-terminal domain"/>
    <property type="match status" value="1"/>
</dbReference>
<dbReference type="RefSeq" id="WP_307342565.1">
    <property type="nucleotide sequence ID" value="NZ_JAUSUD010000013.1"/>
</dbReference>
<proteinExistence type="predicted"/>
<comment type="caution">
    <text evidence="3">The sequence shown here is derived from an EMBL/GenBank/DDBJ whole genome shotgun (WGS) entry which is preliminary data.</text>
</comment>
<feature type="domain" description="Bypass-of-forespore C N-terminal" evidence="2">
    <location>
        <begin position="44"/>
        <end position="93"/>
    </location>
</feature>
<dbReference type="Proteomes" id="UP001234495">
    <property type="component" value="Unassembled WGS sequence"/>
</dbReference>
<dbReference type="EMBL" id="JAUSUD010000013">
    <property type="protein sequence ID" value="MDQ0231501.1"/>
    <property type="molecule type" value="Genomic_DNA"/>
</dbReference>
<reference evidence="3 4" key="1">
    <citation type="submission" date="2023-07" db="EMBL/GenBank/DDBJ databases">
        <title>Genomic Encyclopedia of Type Strains, Phase IV (KMG-IV): sequencing the most valuable type-strain genomes for metagenomic binning, comparative biology and taxonomic classification.</title>
        <authorList>
            <person name="Goeker M."/>
        </authorList>
    </citation>
    <scope>NUCLEOTIDE SEQUENCE [LARGE SCALE GENOMIC DNA]</scope>
    <source>
        <strain evidence="3 4">DSM 29005</strain>
    </source>
</reference>
<feature type="domain" description="Bypass of forespore C C-terminal" evidence="1">
    <location>
        <begin position="96"/>
        <end position="167"/>
    </location>
</feature>
<keyword evidence="4" id="KW-1185">Reference proteome</keyword>
<dbReference type="InterPro" id="IPR038118">
    <property type="entry name" value="BOFC_N_sf"/>
</dbReference>
<evidence type="ECO:0000259" key="1">
    <source>
        <dbReference type="Pfam" id="PF08955"/>
    </source>
</evidence>
<dbReference type="InterPro" id="IPR015050">
    <property type="entry name" value="BofC_C"/>
</dbReference>
<protein>
    <submittedName>
        <fullName evidence="3">Forespore regulator of the sigma-K checkpoint</fullName>
    </submittedName>
</protein>